<sequence length="725" mass="81396">MKSNVKSSTKDMFMTLCAVCITVLTKTKEIVKCEYQLIQGSLHSLIIRSPDFGIVGGGVSLIGRIAAVHVVYRECCECIYWFGQLTSHSPGVLEGLVQSVGETTGIDNCMVLHLYALEKVLNGLEPPIKAKRLSQYSDDKSLRVWLSYVREVSNAIESTLSLSSQHPLALKASLQWQKIRAIQIFSENVLLNHSNMVVYARQLYLALRSESDFLVCSTVVKVKRVLNIMQGNLKTKLKSKEEKKLLANVRKSCTNFFIEVVSTLCFGQSSAPEDKLIIMLLDIVFTEQMVVDEGEEGGKGKRGTRNLTPFKDESGDKQPIIRSFLLQLLLEHDTENVKNHLKSFFNRCQQALVRGTGVDQELSLLCTQCFENATYKDFCCLSLENKIKAILEKNLLTSATDTLAHSAGLTEHTISLEALESVAKMRCCLLVVAELLQLRVNQQGHSQFLYGRMVQQLLEETRLACTESKVNTIDTTGMFDTTGPIVYLLKLLVYQGGFSCVKKITKDQQWMIPKEFEQDREQNTLDPFVMYNPIYGVIREEMSAAAFGRDYKELEEHATALHPQECVPLLLSVYEVYTMSRASTNIAMQLLPETTEKINEIILNCKALSRDMKVVARKLVSNAQGGPLAALQVTANQPMFQQTLGALVVHAVAVLISRSSLDLLCPFVTLFKPLGVWRIATCPQWQRICFQRQEESLLEDNFMNVQMAIHTLLESVAGHFSRQTV</sequence>
<evidence type="ECO:0000313" key="2">
    <source>
        <dbReference type="EMBL" id="CAI8002397.1"/>
    </source>
</evidence>
<dbReference type="PANTHER" id="PTHR22605:SF16">
    <property type="entry name" value="E3 UBIQUITIN-PROTEIN LIGASE RNF213"/>
    <property type="match status" value="1"/>
</dbReference>
<feature type="region of interest" description="Disordered" evidence="1">
    <location>
        <begin position="294"/>
        <end position="314"/>
    </location>
</feature>
<evidence type="ECO:0000256" key="1">
    <source>
        <dbReference type="SAM" id="MobiDB-lite"/>
    </source>
</evidence>
<protein>
    <submittedName>
        <fullName evidence="2">E3 ubiquitin-protein ligase rnf213-alpha</fullName>
    </submittedName>
</protein>
<reference evidence="2" key="1">
    <citation type="submission" date="2023-03" db="EMBL/GenBank/DDBJ databases">
        <authorList>
            <person name="Steffen K."/>
            <person name="Cardenas P."/>
        </authorList>
    </citation>
    <scope>NUCLEOTIDE SEQUENCE</scope>
</reference>
<dbReference type="AlphaFoldDB" id="A0AA35R345"/>
<comment type="caution">
    <text evidence="2">The sequence shown here is derived from an EMBL/GenBank/DDBJ whole genome shotgun (WGS) entry which is preliminary data.</text>
</comment>
<gene>
    <name evidence="2" type="ORF">GBAR_LOCUS3385</name>
</gene>
<dbReference type="GO" id="GO:0004842">
    <property type="term" value="F:ubiquitin-protein transferase activity"/>
    <property type="evidence" value="ECO:0007669"/>
    <property type="project" value="InterPro"/>
</dbReference>
<dbReference type="InterPro" id="IPR031248">
    <property type="entry name" value="RNF213"/>
</dbReference>
<organism evidence="2 3">
    <name type="scientific">Geodia barretti</name>
    <name type="common">Barrett's horny sponge</name>
    <dbReference type="NCBI Taxonomy" id="519541"/>
    <lineage>
        <taxon>Eukaryota</taxon>
        <taxon>Metazoa</taxon>
        <taxon>Porifera</taxon>
        <taxon>Demospongiae</taxon>
        <taxon>Heteroscleromorpha</taxon>
        <taxon>Tetractinellida</taxon>
        <taxon>Astrophorina</taxon>
        <taxon>Geodiidae</taxon>
        <taxon>Geodia</taxon>
    </lineage>
</organism>
<proteinExistence type="predicted"/>
<name>A0AA35R345_GEOBA</name>
<keyword evidence="3" id="KW-1185">Reference proteome</keyword>
<evidence type="ECO:0000313" key="3">
    <source>
        <dbReference type="Proteomes" id="UP001174909"/>
    </source>
</evidence>
<dbReference type="Proteomes" id="UP001174909">
    <property type="component" value="Unassembled WGS sequence"/>
</dbReference>
<dbReference type="PANTHER" id="PTHR22605">
    <property type="entry name" value="RZ-TYPE DOMAIN-CONTAINING PROTEIN"/>
    <property type="match status" value="1"/>
</dbReference>
<accession>A0AA35R345</accession>
<dbReference type="GO" id="GO:0016887">
    <property type="term" value="F:ATP hydrolysis activity"/>
    <property type="evidence" value="ECO:0007669"/>
    <property type="project" value="InterPro"/>
</dbReference>
<dbReference type="EMBL" id="CASHTH010000478">
    <property type="protein sequence ID" value="CAI8002397.1"/>
    <property type="molecule type" value="Genomic_DNA"/>
</dbReference>